<dbReference type="AlphaFoldDB" id="A0A4P9WWZ7"/>
<accession>A0A4P9WWZ7</accession>
<protein>
    <submittedName>
        <fullName evidence="4">DnaJ-domain-containing protein</fullName>
    </submittedName>
</protein>
<dbReference type="Pfam" id="PF00226">
    <property type="entry name" value="DnaJ"/>
    <property type="match status" value="1"/>
</dbReference>
<evidence type="ECO:0000256" key="1">
    <source>
        <dbReference type="ARBA" id="ARBA00022737"/>
    </source>
</evidence>
<keyword evidence="2" id="KW-0802">TPR repeat</keyword>
<dbReference type="SMART" id="SM00271">
    <property type="entry name" value="DnaJ"/>
    <property type="match status" value="1"/>
</dbReference>
<evidence type="ECO:0000256" key="2">
    <source>
        <dbReference type="ARBA" id="ARBA00022803"/>
    </source>
</evidence>
<dbReference type="InterPro" id="IPR001623">
    <property type="entry name" value="DnaJ_domain"/>
</dbReference>
<dbReference type="Gene3D" id="1.25.40.10">
    <property type="entry name" value="Tetratricopeptide repeat domain"/>
    <property type="match status" value="1"/>
</dbReference>
<dbReference type="SUPFAM" id="SSF48452">
    <property type="entry name" value="TPR-like"/>
    <property type="match status" value="2"/>
</dbReference>
<feature type="domain" description="J" evidence="3">
    <location>
        <begin position="358"/>
        <end position="429"/>
    </location>
</feature>
<evidence type="ECO:0000313" key="5">
    <source>
        <dbReference type="Proteomes" id="UP000268535"/>
    </source>
</evidence>
<dbReference type="EMBL" id="ML009145">
    <property type="protein sequence ID" value="RKO97904.1"/>
    <property type="molecule type" value="Genomic_DNA"/>
</dbReference>
<dbReference type="InterPro" id="IPR036869">
    <property type="entry name" value="J_dom_sf"/>
</dbReference>
<keyword evidence="1" id="KW-0677">Repeat</keyword>
<dbReference type="PANTHER" id="PTHR45188:SF2">
    <property type="entry name" value="DNAJ HOMOLOG SUBFAMILY C MEMBER 7"/>
    <property type="match status" value="1"/>
</dbReference>
<proteinExistence type="predicted"/>
<dbReference type="PROSITE" id="PS50076">
    <property type="entry name" value="DNAJ_2"/>
    <property type="match status" value="1"/>
</dbReference>
<evidence type="ECO:0000259" key="3">
    <source>
        <dbReference type="PROSITE" id="PS50076"/>
    </source>
</evidence>
<dbReference type="PANTHER" id="PTHR45188">
    <property type="entry name" value="DNAJ PROTEIN P58IPK HOMOLOG"/>
    <property type="match status" value="1"/>
</dbReference>
<dbReference type="InterPro" id="IPR011990">
    <property type="entry name" value="TPR-like_helical_dom_sf"/>
</dbReference>
<evidence type="ECO:0000313" key="4">
    <source>
        <dbReference type="EMBL" id="RKO97904.1"/>
    </source>
</evidence>
<dbReference type="SMART" id="SM00028">
    <property type="entry name" value="TPR"/>
    <property type="match status" value="4"/>
</dbReference>
<sequence>MLRQHHLALDDCRAAIRLDPTFIKAYLRAAKCHASLGQMASAERELTQGLAAIEALTSATHLTPKEIAARVQQKPALAAELGVIRAINAGLAEAHAAYDSARYRRCIQAVEMAMMKVDPQLSPRAGGEGSQIESVYTRLDSTQLNGVPVSWRLLRARCVYALGDYQNAQTLVTFILQSQPRHADAICLRAEVITTLALHDPAQVQALLTQALAYDPDAAAAKTLRKELRELEAIKQQGNAAFGQQDWDTARTAYNQFLAINRWKGIGQAKVLSNLALVESKTGNYTQACDLVTRAVDTAAFYQKLLTNRASWRMQLKEYEEAVRDYTVLCQNLAPKQPSLRQALKTAKELHQKASRKDYYEILGISDRGCSQNQLKKAYHKLALQYHPDKTSRLDDAERAKAEAKFRDIQEAWSVLGDEDKRARVDAGIHVDGASASGDSGMHSHHHGFGGGMGGMGNQEDILRMFFGGGGMGGGMGGMGGGGGGRGGHPGFGFQF</sequence>
<dbReference type="Gene3D" id="1.10.287.110">
    <property type="entry name" value="DnaJ domain"/>
    <property type="match status" value="1"/>
</dbReference>
<dbReference type="PRINTS" id="PR00625">
    <property type="entry name" value="JDOMAIN"/>
</dbReference>
<organism evidence="4 5">
    <name type="scientific">Caulochytrium protostelioides</name>
    <dbReference type="NCBI Taxonomy" id="1555241"/>
    <lineage>
        <taxon>Eukaryota</taxon>
        <taxon>Fungi</taxon>
        <taxon>Fungi incertae sedis</taxon>
        <taxon>Chytridiomycota</taxon>
        <taxon>Chytridiomycota incertae sedis</taxon>
        <taxon>Chytridiomycetes</taxon>
        <taxon>Caulochytriales</taxon>
        <taxon>Caulochytriaceae</taxon>
        <taxon>Caulochytrium</taxon>
    </lineage>
</organism>
<gene>
    <name evidence="4" type="ORF">CAUPRSCDRAFT_5808</name>
</gene>
<dbReference type="SUPFAM" id="SSF46565">
    <property type="entry name" value="Chaperone J-domain"/>
    <property type="match status" value="1"/>
</dbReference>
<dbReference type="InterPro" id="IPR019734">
    <property type="entry name" value="TPR_rpt"/>
</dbReference>
<dbReference type="Proteomes" id="UP000268535">
    <property type="component" value="Unassembled WGS sequence"/>
</dbReference>
<reference evidence="5" key="1">
    <citation type="journal article" date="2018" name="Nat. Microbiol.">
        <title>Leveraging single-cell genomics to expand the fungal tree of life.</title>
        <authorList>
            <person name="Ahrendt S.R."/>
            <person name="Quandt C.A."/>
            <person name="Ciobanu D."/>
            <person name="Clum A."/>
            <person name="Salamov A."/>
            <person name="Andreopoulos B."/>
            <person name="Cheng J.F."/>
            <person name="Woyke T."/>
            <person name="Pelin A."/>
            <person name="Henrissat B."/>
            <person name="Reynolds N.K."/>
            <person name="Benny G.L."/>
            <person name="Smith M.E."/>
            <person name="James T.Y."/>
            <person name="Grigoriev I.V."/>
        </authorList>
    </citation>
    <scope>NUCLEOTIDE SEQUENCE [LARGE SCALE GENOMIC DNA]</scope>
    <source>
        <strain evidence="5">ATCC 52028</strain>
    </source>
</reference>
<dbReference type="CDD" id="cd06257">
    <property type="entry name" value="DnaJ"/>
    <property type="match status" value="1"/>
</dbReference>
<name>A0A4P9WWZ7_9FUNG</name>